<name>A0A370X2E5_9GAMM</name>
<protein>
    <submittedName>
        <fullName evidence="1">Uncharacterized protein</fullName>
    </submittedName>
</protein>
<proteinExistence type="predicted"/>
<dbReference type="Proteomes" id="UP000255334">
    <property type="component" value="Unassembled WGS sequence"/>
</dbReference>
<accession>A0A370X2E5</accession>
<evidence type="ECO:0000313" key="1">
    <source>
        <dbReference type="EMBL" id="RDS82457.1"/>
    </source>
</evidence>
<comment type="caution">
    <text evidence="1">The sequence shown here is derived from an EMBL/GenBank/DDBJ whole genome shotgun (WGS) entry which is preliminary data.</text>
</comment>
<keyword evidence="2" id="KW-1185">Reference proteome</keyword>
<dbReference type="EMBL" id="QRBF01000005">
    <property type="protein sequence ID" value="RDS82457.1"/>
    <property type="molecule type" value="Genomic_DNA"/>
</dbReference>
<reference evidence="1 2" key="1">
    <citation type="submission" date="2018-07" db="EMBL/GenBank/DDBJ databases">
        <title>Dyella monticola sp. nov. and Dyella psychrodurans sp. nov. isolated from monsoon evergreen broad-leaved forest soil of Dinghu Mountain, China.</title>
        <authorList>
            <person name="Gao Z."/>
            <person name="Qiu L."/>
        </authorList>
    </citation>
    <scope>NUCLEOTIDE SEQUENCE [LARGE SCALE GENOMIC DNA]</scope>
    <source>
        <strain evidence="1 2">4MSK11</strain>
    </source>
</reference>
<evidence type="ECO:0000313" key="2">
    <source>
        <dbReference type="Proteomes" id="UP000255334"/>
    </source>
</evidence>
<organism evidence="1 2">
    <name type="scientific">Dyella psychrodurans</name>
    <dbReference type="NCBI Taxonomy" id="1927960"/>
    <lineage>
        <taxon>Bacteria</taxon>
        <taxon>Pseudomonadati</taxon>
        <taxon>Pseudomonadota</taxon>
        <taxon>Gammaproteobacteria</taxon>
        <taxon>Lysobacterales</taxon>
        <taxon>Rhodanobacteraceae</taxon>
        <taxon>Dyella</taxon>
    </lineage>
</organism>
<sequence length="232" mass="26682">MTTKRSKTARVPLTTEALEHLMRHKPRELDRMRLTEEETARLREINRTREQEIAERVARMRLEQESLLRELHAVGMKIEYVVDLIGMSQRYEQAIPILLKHLVMPYSDATRETIARSLAVREPEVQKAWPILVEEYRKAPMGWGIKGPGDINEYRLGAKNGLACALAVAVTDETLEELIDIAKDRTQGESRLLLLSALKKRRKKNPLAAQAIEELASDPDLAKEIASWRKRR</sequence>
<gene>
    <name evidence="1" type="ORF">DWU99_13680</name>
</gene>
<dbReference type="AlphaFoldDB" id="A0A370X2E5"/>